<dbReference type="AlphaFoldDB" id="A0A921DX04"/>
<feature type="transmembrane region" description="Helical" evidence="1">
    <location>
        <begin position="410"/>
        <end position="428"/>
    </location>
</feature>
<keyword evidence="1" id="KW-0472">Membrane</keyword>
<proteinExistence type="predicted"/>
<dbReference type="Pfam" id="PF03703">
    <property type="entry name" value="bPH_2"/>
    <property type="match status" value="3"/>
</dbReference>
<feature type="domain" description="YdbS-like PH" evidence="2">
    <location>
        <begin position="429"/>
        <end position="511"/>
    </location>
</feature>
<dbReference type="InterPro" id="IPR014529">
    <property type="entry name" value="UCP026631"/>
</dbReference>
<keyword evidence="1" id="KW-0812">Transmembrane</keyword>
<dbReference type="PANTHER" id="PTHR34473:SF2">
    <property type="entry name" value="UPF0699 TRANSMEMBRANE PROTEIN YDBT"/>
    <property type="match status" value="1"/>
</dbReference>
<feature type="transmembrane region" description="Helical" evidence="1">
    <location>
        <begin position="386"/>
        <end position="404"/>
    </location>
</feature>
<evidence type="ECO:0000259" key="2">
    <source>
        <dbReference type="Pfam" id="PF03703"/>
    </source>
</evidence>
<reference evidence="3" key="1">
    <citation type="journal article" date="2021" name="PeerJ">
        <title>Extensive microbial diversity within the chicken gut microbiome revealed by metagenomics and culture.</title>
        <authorList>
            <person name="Gilroy R."/>
            <person name="Ravi A."/>
            <person name="Getino M."/>
            <person name="Pursley I."/>
            <person name="Horton D.L."/>
            <person name="Alikhan N.F."/>
            <person name="Baker D."/>
            <person name="Gharbi K."/>
            <person name="Hall N."/>
            <person name="Watson M."/>
            <person name="Adriaenssens E.M."/>
            <person name="Foster-Nyarko E."/>
            <person name="Jarju S."/>
            <person name="Secka A."/>
            <person name="Antonio M."/>
            <person name="Oren A."/>
            <person name="Chaudhuri R.R."/>
            <person name="La Ragione R."/>
            <person name="Hildebrand F."/>
            <person name="Pallen M.J."/>
        </authorList>
    </citation>
    <scope>NUCLEOTIDE SEQUENCE</scope>
    <source>
        <strain evidence="3">6019</strain>
    </source>
</reference>
<organism evidence="3 4">
    <name type="scientific">Aliicoccus persicus</name>
    <dbReference type="NCBI Taxonomy" id="930138"/>
    <lineage>
        <taxon>Bacteria</taxon>
        <taxon>Bacillati</taxon>
        <taxon>Bacillota</taxon>
        <taxon>Bacilli</taxon>
        <taxon>Bacillales</taxon>
        <taxon>Staphylococcaceae</taxon>
        <taxon>Aliicoccus</taxon>
    </lineage>
</organism>
<protein>
    <submittedName>
        <fullName evidence="3">PH domain-containing protein</fullName>
    </submittedName>
</protein>
<feature type="transmembrane region" description="Helical" evidence="1">
    <location>
        <begin position="204"/>
        <end position="234"/>
    </location>
</feature>
<feature type="domain" description="YdbS-like PH" evidence="2">
    <location>
        <begin position="287"/>
        <end position="338"/>
    </location>
</feature>
<feature type="transmembrane region" description="Helical" evidence="1">
    <location>
        <begin position="52"/>
        <end position="75"/>
    </location>
</feature>
<accession>A0A921DX04</accession>
<feature type="domain" description="YdbS-like PH" evidence="2">
    <location>
        <begin position="75"/>
        <end position="150"/>
    </location>
</feature>
<gene>
    <name evidence="3" type="ORF">K8V35_05025</name>
</gene>
<dbReference type="InterPro" id="IPR005182">
    <property type="entry name" value="YdbS-like_PH"/>
</dbReference>
<name>A0A921DX04_9STAP</name>
<dbReference type="EMBL" id="DYYI01000054">
    <property type="protein sequence ID" value="HJE19696.1"/>
    <property type="molecule type" value="Genomic_DNA"/>
</dbReference>
<comment type="caution">
    <text evidence="3">The sequence shown here is derived from an EMBL/GenBank/DDBJ whole genome shotgun (WGS) entry which is preliminary data.</text>
</comment>
<sequence length="530" mass="61230">MHEPQKLHPLAYLSSALNFVKNMFIPVLLVIWNTNMSSLNFIELVRNMSTMVMLILSLVVILIVVISLIEMLNIYRTRFWIEDNKFHYHDGVLVKREKELNIRRIDSVDISEPIYLRIFGASRLKVTTPGEGLTISVMKKTQASELQETLYYEKEKLEAIDEEQAESTNVIDEEVDETGEVSSIVETKSEPKERELLYAMTGRMLVLMAMTSGALGTFLAIILGIFGSFSGVFIEEIVERYFDVFENFIRVPVIAISVAAILFIIFAYVMGTILLAVKYYDYKLYKRGDDLMVEYGLLEKKHQSVNINRVQGIVIEDSIIRRIFGFYSLSVIISSDAMSLSEGGNKISLLPFVRRKQLYEIIHDIFPNYHMEVPPRKVPLRAYRRFFQIQALVIVTATIVVQILYWEYTWIVGILLFAAITFAGIYSARNTGYRIDEAHDEINLMSTSFFSRSHYAMKRNRVIHVSTFTQPLLRFDKLAIIHVKMAAGLLGEKITLRYLDIKDIDKIWHWIKRGMKHEANIETRDHAVEN</sequence>
<evidence type="ECO:0000313" key="4">
    <source>
        <dbReference type="Proteomes" id="UP000763505"/>
    </source>
</evidence>
<reference evidence="3" key="2">
    <citation type="submission" date="2021-09" db="EMBL/GenBank/DDBJ databases">
        <authorList>
            <person name="Gilroy R."/>
        </authorList>
    </citation>
    <scope>NUCLEOTIDE SEQUENCE</scope>
    <source>
        <strain evidence="3">6019</strain>
    </source>
</reference>
<dbReference type="Proteomes" id="UP000763505">
    <property type="component" value="Unassembled WGS sequence"/>
</dbReference>
<feature type="transmembrane region" description="Helical" evidence="1">
    <location>
        <begin position="254"/>
        <end position="277"/>
    </location>
</feature>
<feature type="transmembrane region" description="Helical" evidence="1">
    <location>
        <begin position="12"/>
        <end position="32"/>
    </location>
</feature>
<keyword evidence="1" id="KW-1133">Transmembrane helix</keyword>
<evidence type="ECO:0000256" key="1">
    <source>
        <dbReference type="SAM" id="Phobius"/>
    </source>
</evidence>
<evidence type="ECO:0000313" key="3">
    <source>
        <dbReference type="EMBL" id="HJE19696.1"/>
    </source>
</evidence>
<dbReference type="PIRSF" id="PIRSF026631">
    <property type="entry name" value="UCP026631"/>
    <property type="match status" value="1"/>
</dbReference>
<dbReference type="PANTHER" id="PTHR34473">
    <property type="entry name" value="UPF0699 TRANSMEMBRANE PROTEIN YDBS"/>
    <property type="match status" value="1"/>
</dbReference>